<evidence type="ECO:0008006" key="4">
    <source>
        <dbReference type="Google" id="ProtNLM"/>
    </source>
</evidence>
<dbReference type="RefSeq" id="WP_090727290.1">
    <property type="nucleotide sequence ID" value="NZ_JBHTKX010000004.1"/>
</dbReference>
<feature type="transmembrane region" description="Helical" evidence="1">
    <location>
        <begin position="86"/>
        <end position="106"/>
    </location>
</feature>
<protein>
    <recommendedName>
        <fullName evidence="4">DUF3137 domain-containing protein</fullName>
    </recommendedName>
</protein>
<comment type="caution">
    <text evidence="2">The sequence shown here is derived from an EMBL/GenBank/DDBJ whole genome shotgun (WGS) entry which is preliminary data.</text>
</comment>
<keyword evidence="1" id="KW-0472">Membrane</keyword>
<accession>A0ABW3PW24</accession>
<keyword evidence="3" id="KW-1185">Reference proteome</keyword>
<name>A0ABW3PW24_9BACL</name>
<sequence length="374" mass="42681">MSHEDTKFNYHSFIGDLKSTFDPILRESRTQDPQDWIKVAFLGPVKSFRSILKTASTLGKIGWSTLPVIGPILVIVGGVISSAPIWLITVLILVVVLGVYGLLVFLHTGKMATMGNPHFHVGAFKAKRPSEYKLWKPFLEKNGPTFEGLYHFITPILNPNNGADLNKVIDYARWHVESMQSEKDQYRDTRDYLQKEVIRYEKAVGYLVDLVKDINKSLYRYVNDCMNYYELDFVSAYTIYRVEDGQIRKLHDKGTTGASPDVIPLTEDNARKYAAVYVAMLPEEEDGLSYNNPFPGRTVTAYRMKVYGETWIWSFHFDDSNGKALSLTLSNDTIEIRDIYRLVHAFCLLLQKQENVDKEGIPDGIAESQRAKEN</sequence>
<feature type="transmembrane region" description="Helical" evidence="1">
    <location>
        <begin position="61"/>
        <end position="80"/>
    </location>
</feature>
<organism evidence="2 3">
    <name type="scientific">Paenibacillus provencensis</name>
    <dbReference type="NCBI Taxonomy" id="441151"/>
    <lineage>
        <taxon>Bacteria</taxon>
        <taxon>Bacillati</taxon>
        <taxon>Bacillota</taxon>
        <taxon>Bacilli</taxon>
        <taxon>Bacillales</taxon>
        <taxon>Paenibacillaceae</taxon>
        <taxon>Paenibacillus</taxon>
    </lineage>
</organism>
<dbReference type="EMBL" id="JBHTKX010000004">
    <property type="protein sequence ID" value="MFD1130714.1"/>
    <property type="molecule type" value="Genomic_DNA"/>
</dbReference>
<proteinExistence type="predicted"/>
<dbReference type="Proteomes" id="UP001597169">
    <property type="component" value="Unassembled WGS sequence"/>
</dbReference>
<keyword evidence="1" id="KW-1133">Transmembrane helix</keyword>
<evidence type="ECO:0000313" key="3">
    <source>
        <dbReference type="Proteomes" id="UP001597169"/>
    </source>
</evidence>
<keyword evidence="1" id="KW-0812">Transmembrane</keyword>
<gene>
    <name evidence="2" type="ORF">ACFQ3J_21455</name>
</gene>
<reference evidence="3" key="1">
    <citation type="journal article" date="2019" name="Int. J. Syst. Evol. Microbiol.">
        <title>The Global Catalogue of Microorganisms (GCM) 10K type strain sequencing project: providing services to taxonomists for standard genome sequencing and annotation.</title>
        <authorList>
            <consortium name="The Broad Institute Genomics Platform"/>
            <consortium name="The Broad Institute Genome Sequencing Center for Infectious Disease"/>
            <person name="Wu L."/>
            <person name="Ma J."/>
        </authorList>
    </citation>
    <scope>NUCLEOTIDE SEQUENCE [LARGE SCALE GENOMIC DNA]</scope>
    <source>
        <strain evidence="3">CCUG 53519</strain>
    </source>
</reference>
<evidence type="ECO:0000256" key="1">
    <source>
        <dbReference type="SAM" id="Phobius"/>
    </source>
</evidence>
<evidence type="ECO:0000313" key="2">
    <source>
        <dbReference type="EMBL" id="MFD1130714.1"/>
    </source>
</evidence>